<dbReference type="SUPFAM" id="SSF160631">
    <property type="entry name" value="SMI1/KNR4-like"/>
    <property type="match status" value="1"/>
</dbReference>
<name>A0ABW7A307_9ACTN</name>
<organism evidence="4 5">
    <name type="scientific">Nonomuraea marmarensis</name>
    <dbReference type="NCBI Taxonomy" id="3351344"/>
    <lineage>
        <taxon>Bacteria</taxon>
        <taxon>Bacillati</taxon>
        <taxon>Actinomycetota</taxon>
        <taxon>Actinomycetes</taxon>
        <taxon>Streptosporangiales</taxon>
        <taxon>Streptosporangiaceae</taxon>
        <taxon>Nonomuraea</taxon>
    </lineage>
</organism>
<evidence type="ECO:0000313" key="5">
    <source>
        <dbReference type="Proteomes" id="UP001603978"/>
    </source>
</evidence>
<comment type="caution">
    <text evidence="4">The sequence shown here is derived from an EMBL/GenBank/DDBJ whole genome shotgun (WGS) entry which is preliminary data.</text>
</comment>
<feature type="compositionally biased region" description="Polar residues" evidence="1">
    <location>
        <begin position="93"/>
        <end position="103"/>
    </location>
</feature>
<feature type="compositionally biased region" description="Low complexity" evidence="1">
    <location>
        <begin position="104"/>
        <end position="120"/>
    </location>
</feature>
<feature type="region of interest" description="Disordered" evidence="1">
    <location>
        <begin position="93"/>
        <end position="138"/>
    </location>
</feature>
<proteinExistence type="predicted"/>
<evidence type="ECO:0000256" key="1">
    <source>
        <dbReference type="SAM" id="MobiDB-lite"/>
    </source>
</evidence>
<sequence length="339" mass="37272">MLKLVRLALTAAILTAIVVRLRRRARLPAREPAHPAPRPARSTRMGLVWAAIAAIVAVTLAAAVIPTETQEAEAAAWRTYQAEQDALTAELLKQQSETSEGSQASTPGPAPTGSAAAWTPAPVPTGLEPEIPDPNCSPALRPVTVRPIGPKVRRAVDRQWRRIERWLKANAPRTYRTLGAPGRARTIAVAESQMGVDFPDDLRASLLRHNGSRGTWASRFGFWFGGAANLGTREIRDTWRWMCSWERADYGTDPSIEYWNGRMIPFLAFAERDNEDMPYAVVDSAGGAVGWDDTISGMAPRKPSYYALMRAVADALEQGTEIDGWRPAVKRGVLRWETP</sequence>
<evidence type="ECO:0000313" key="4">
    <source>
        <dbReference type="EMBL" id="MFG1701689.1"/>
    </source>
</evidence>
<feature type="domain" description="Knr4/Smi1-like" evidence="3">
    <location>
        <begin position="186"/>
        <end position="280"/>
    </location>
</feature>
<dbReference type="Proteomes" id="UP001603978">
    <property type="component" value="Unassembled WGS sequence"/>
</dbReference>
<evidence type="ECO:0000259" key="3">
    <source>
        <dbReference type="Pfam" id="PF09346"/>
    </source>
</evidence>
<evidence type="ECO:0000256" key="2">
    <source>
        <dbReference type="SAM" id="Phobius"/>
    </source>
</evidence>
<gene>
    <name evidence="4" type="ORF">ACFLIM_00725</name>
</gene>
<dbReference type="InterPro" id="IPR037883">
    <property type="entry name" value="Knr4/Smi1-like_sf"/>
</dbReference>
<dbReference type="RefSeq" id="WP_393160722.1">
    <property type="nucleotide sequence ID" value="NZ_JBICRM010000001.1"/>
</dbReference>
<dbReference type="InterPro" id="IPR051873">
    <property type="entry name" value="KNR4/SMI1_regulator"/>
</dbReference>
<accession>A0ABW7A307</accession>
<dbReference type="PANTHER" id="PTHR47432:SF1">
    <property type="entry name" value="CELL WALL ASSEMBLY REGULATOR SMI1"/>
    <property type="match status" value="1"/>
</dbReference>
<keyword evidence="2" id="KW-1133">Transmembrane helix</keyword>
<feature type="transmembrane region" description="Helical" evidence="2">
    <location>
        <begin position="48"/>
        <end position="65"/>
    </location>
</feature>
<keyword evidence="2" id="KW-0812">Transmembrane</keyword>
<protein>
    <submittedName>
        <fullName evidence="4">SMI1/KNR4 family protein</fullName>
    </submittedName>
</protein>
<dbReference type="EMBL" id="JBICRM010000001">
    <property type="protein sequence ID" value="MFG1701689.1"/>
    <property type="molecule type" value="Genomic_DNA"/>
</dbReference>
<dbReference type="InterPro" id="IPR018958">
    <property type="entry name" value="Knr4/Smi1-like_dom"/>
</dbReference>
<dbReference type="PANTHER" id="PTHR47432">
    <property type="entry name" value="CELL WALL ASSEMBLY REGULATOR SMI1"/>
    <property type="match status" value="1"/>
</dbReference>
<keyword evidence="2" id="KW-0472">Membrane</keyword>
<dbReference type="Pfam" id="PF09346">
    <property type="entry name" value="SMI1_KNR4"/>
    <property type="match status" value="1"/>
</dbReference>
<keyword evidence="5" id="KW-1185">Reference proteome</keyword>
<reference evidence="4 5" key="1">
    <citation type="submission" date="2024-10" db="EMBL/GenBank/DDBJ databases">
        <authorList>
            <person name="Topkara A.R."/>
            <person name="Saygin H."/>
        </authorList>
    </citation>
    <scope>NUCLEOTIDE SEQUENCE [LARGE SCALE GENOMIC DNA]</scope>
    <source>
        <strain evidence="4 5">M3C6</strain>
    </source>
</reference>